<dbReference type="EMBL" id="AABL01001294">
    <property type="protein sequence ID" value="EAA16135.1"/>
    <property type="molecule type" value="Genomic_DNA"/>
</dbReference>
<protein>
    <submittedName>
        <fullName evidence="1">Uncharacterized protein</fullName>
    </submittedName>
</protein>
<reference evidence="1 2" key="1">
    <citation type="journal article" date="2002" name="Nature">
        <title>Genome sequence and comparative analysis of the model rodent malaria parasite Plasmodium yoelii yoelii.</title>
        <authorList>
            <person name="Carlton J.M."/>
            <person name="Angiuoli S.V."/>
            <person name="Suh B.B."/>
            <person name="Kooij T.W."/>
            <person name="Pertea M."/>
            <person name="Silva J.C."/>
            <person name="Ermolaeva M.D."/>
            <person name="Allen J.E."/>
            <person name="Selengut J.D."/>
            <person name="Koo H.L."/>
            <person name="Peterson J.D."/>
            <person name="Pop M."/>
            <person name="Kosack D.S."/>
            <person name="Shumway M.F."/>
            <person name="Bidwell S.L."/>
            <person name="Shallom S.J."/>
            <person name="van Aken S.E."/>
            <person name="Riedmuller S.B."/>
            <person name="Feldblyum T.V."/>
            <person name="Cho J.K."/>
            <person name="Quackenbush J."/>
            <person name="Sedegah M."/>
            <person name="Shoaibi A."/>
            <person name="Cummings L.M."/>
            <person name="Florens L."/>
            <person name="Yates J.R."/>
            <person name="Raine J.D."/>
            <person name="Sinden R.E."/>
            <person name="Harris M.A."/>
            <person name="Cunningham D.A."/>
            <person name="Preiser P.R."/>
            <person name="Bergman L.W."/>
            <person name="Vaidya A.B."/>
            <person name="van Lin L.H."/>
            <person name="Janse C.J."/>
            <person name="Waters A.P."/>
            <person name="Smith H.O."/>
            <person name="White O.R."/>
            <person name="Salzberg S.L."/>
            <person name="Venter J.C."/>
            <person name="Fraser C.M."/>
            <person name="Hoffman S.L."/>
            <person name="Gardner M.J."/>
            <person name="Carucci D.J."/>
        </authorList>
    </citation>
    <scope>NUCLEOTIDE SEQUENCE [LARGE SCALE GENOMIC DNA]</scope>
    <source>
        <strain evidence="1 2">17XNL</strain>
    </source>
</reference>
<evidence type="ECO:0000313" key="2">
    <source>
        <dbReference type="Proteomes" id="UP000008553"/>
    </source>
</evidence>
<keyword evidence="2" id="KW-1185">Reference proteome</keyword>
<comment type="caution">
    <text evidence="1">The sequence shown here is derived from an EMBL/GenBank/DDBJ whole genome shotgun (WGS) entry which is preliminary data.</text>
</comment>
<name>Q7RGP6_PLAYO</name>
<dbReference type="InParanoid" id="Q7RGP6"/>
<gene>
    <name evidence="1" type="ORF">PY04300</name>
</gene>
<organism evidence="1 2">
    <name type="scientific">Plasmodium yoelii yoelii</name>
    <dbReference type="NCBI Taxonomy" id="73239"/>
    <lineage>
        <taxon>Eukaryota</taxon>
        <taxon>Sar</taxon>
        <taxon>Alveolata</taxon>
        <taxon>Apicomplexa</taxon>
        <taxon>Aconoidasida</taxon>
        <taxon>Haemosporida</taxon>
        <taxon>Plasmodiidae</taxon>
        <taxon>Plasmodium</taxon>
        <taxon>Plasmodium (Vinckeia)</taxon>
    </lineage>
</organism>
<evidence type="ECO:0000313" key="1">
    <source>
        <dbReference type="EMBL" id="EAA16135.1"/>
    </source>
</evidence>
<dbReference type="PaxDb" id="73239-Q7RGP6"/>
<dbReference type="Proteomes" id="UP000008553">
    <property type="component" value="Unassembled WGS sequence"/>
</dbReference>
<dbReference type="AlphaFoldDB" id="Q7RGP6"/>
<accession>Q7RGP6</accession>
<proteinExistence type="predicted"/>
<sequence>KEAASCILKNAAIKYCLNFFFQFFRGHKIY</sequence>
<feature type="non-terminal residue" evidence="1">
    <location>
        <position position="1"/>
    </location>
</feature>